<proteinExistence type="predicted"/>
<dbReference type="InterPro" id="IPR001155">
    <property type="entry name" value="OxRdtase_FMN_N"/>
</dbReference>
<organism evidence="4 5">
    <name type="scientific">Massilia suwonensis</name>
    <dbReference type="NCBI Taxonomy" id="648895"/>
    <lineage>
        <taxon>Bacteria</taxon>
        <taxon>Pseudomonadati</taxon>
        <taxon>Pseudomonadota</taxon>
        <taxon>Betaproteobacteria</taxon>
        <taxon>Burkholderiales</taxon>
        <taxon>Oxalobacteraceae</taxon>
        <taxon>Telluria group</taxon>
        <taxon>Massilia</taxon>
    </lineage>
</organism>
<gene>
    <name evidence="4" type="ORF">ACFPQ5_03635</name>
</gene>
<protein>
    <submittedName>
        <fullName evidence="4">NADH:flavin oxidoreductase</fullName>
    </submittedName>
</protein>
<evidence type="ECO:0000313" key="5">
    <source>
        <dbReference type="Proteomes" id="UP001596101"/>
    </source>
</evidence>
<dbReference type="PANTHER" id="PTHR43656:SF2">
    <property type="entry name" value="BINDING OXIDOREDUCTASE, PUTATIVE (AFU_ORTHOLOGUE AFUA_2G08260)-RELATED"/>
    <property type="match status" value="1"/>
</dbReference>
<dbReference type="CDD" id="cd02803">
    <property type="entry name" value="OYE_like_FMN_family"/>
    <property type="match status" value="1"/>
</dbReference>
<evidence type="ECO:0000256" key="1">
    <source>
        <dbReference type="ARBA" id="ARBA00022630"/>
    </source>
</evidence>
<dbReference type="RefSeq" id="WP_379751900.1">
    <property type="nucleotide sequence ID" value="NZ_JBHSMR010000008.1"/>
</dbReference>
<dbReference type="InterPro" id="IPR013785">
    <property type="entry name" value="Aldolase_TIM"/>
</dbReference>
<dbReference type="PANTHER" id="PTHR43656">
    <property type="entry name" value="BINDING OXIDOREDUCTASE, PUTATIVE (AFU_ORTHOLOGUE AFUA_2G08260)-RELATED"/>
    <property type="match status" value="1"/>
</dbReference>
<sequence>MTNDMIRYYQGFAEGGFGLVITEGIYPDLAHSQGYLHQPGIGDDAQAQAWKPVVEAVHGAGAKVVMQLMHAGALSQGNHRTKESVGPSAVQPKGEQLGFYRGEGPYAMPREITEQEIADVIDSFAAAALRAKQAGFDGVEVHGANGYLLDQFLTDYTNQRTDWYGGSTENRVRLLVEVVQAVRAAVGPGFLVGIRISQGKVNDYHHKWANGQRDAEIIFTSVAAAGADYIHTTEHDAQAPAFSETNSDGDTLAGYAKRFGKLPVIANGKLGTPDAANAILADGKTDIVALGKSALANRDWPQRAANGHGFQELDAGILQPLAHIKTSEL</sequence>
<feature type="domain" description="NADH:flavin oxidoreductase/NADH oxidase N-terminal" evidence="3">
    <location>
        <begin position="3"/>
        <end position="307"/>
    </location>
</feature>
<reference evidence="5" key="1">
    <citation type="journal article" date="2019" name="Int. J. Syst. Evol. Microbiol.">
        <title>The Global Catalogue of Microorganisms (GCM) 10K type strain sequencing project: providing services to taxonomists for standard genome sequencing and annotation.</title>
        <authorList>
            <consortium name="The Broad Institute Genomics Platform"/>
            <consortium name="The Broad Institute Genome Sequencing Center for Infectious Disease"/>
            <person name="Wu L."/>
            <person name="Ma J."/>
        </authorList>
    </citation>
    <scope>NUCLEOTIDE SEQUENCE [LARGE SCALE GENOMIC DNA]</scope>
    <source>
        <strain evidence="5">CCUG 43111</strain>
    </source>
</reference>
<keyword evidence="5" id="KW-1185">Reference proteome</keyword>
<evidence type="ECO:0000259" key="3">
    <source>
        <dbReference type="Pfam" id="PF00724"/>
    </source>
</evidence>
<evidence type="ECO:0000313" key="4">
    <source>
        <dbReference type="EMBL" id="MFC5477267.1"/>
    </source>
</evidence>
<dbReference type="Pfam" id="PF00724">
    <property type="entry name" value="Oxidored_FMN"/>
    <property type="match status" value="1"/>
</dbReference>
<dbReference type="SUPFAM" id="SSF51395">
    <property type="entry name" value="FMN-linked oxidoreductases"/>
    <property type="match status" value="1"/>
</dbReference>
<comment type="caution">
    <text evidence="4">The sequence shown here is derived from an EMBL/GenBank/DDBJ whole genome shotgun (WGS) entry which is preliminary data.</text>
</comment>
<dbReference type="EMBL" id="JBHSMR010000008">
    <property type="protein sequence ID" value="MFC5477267.1"/>
    <property type="molecule type" value="Genomic_DNA"/>
</dbReference>
<accession>A0ABW0MJI2</accession>
<evidence type="ECO:0000256" key="2">
    <source>
        <dbReference type="ARBA" id="ARBA00023002"/>
    </source>
</evidence>
<dbReference type="Proteomes" id="UP001596101">
    <property type="component" value="Unassembled WGS sequence"/>
</dbReference>
<name>A0ABW0MJI2_9BURK</name>
<keyword evidence="2" id="KW-0560">Oxidoreductase</keyword>
<dbReference type="Gene3D" id="3.20.20.70">
    <property type="entry name" value="Aldolase class I"/>
    <property type="match status" value="1"/>
</dbReference>
<keyword evidence="1" id="KW-0285">Flavoprotein</keyword>
<dbReference type="InterPro" id="IPR051799">
    <property type="entry name" value="NADH_flavin_oxidoreductase"/>
</dbReference>